<sequence>MGFGVWFRLRKRLANKQISSPILGRTVFSADKKVFLRSRCKSNSQSGTTASTYTYAQKNGVAGEAAAICILEQSEEKKKTTMSSQLFLSDLHCAHLPLMLRYFPGALEVETSLLGLAVFAHSINVVIKWRCRHV</sequence>
<dbReference type="EMBL" id="KE344492">
    <property type="protein sequence ID" value="EXB63838.1"/>
    <property type="molecule type" value="Genomic_DNA"/>
</dbReference>
<proteinExistence type="predicted"/>
<evidence type="ECO:0000313" key="2">
    <source>
        <dbReference type="Proteomes" id="UP000030645"/>
    </source>
</evidence>
<dbReference type="Proteomes" id="UP000030645">
    <property type="component" value="Unassembled WGS sequence"/>
</dbReference>
<evidence type="ECO:0000313" key="1">
    <source>
        <dbReference type="EMBL" id="EXB63838.1"/>
    </source>
</evidence>
<name>W9R9P2_9ROSA</name>
<organism evidence="1 2">
    <name type="scientific">Morus notabilis</name>
    <dbReference type="NCBI Taxonomy" id="981085"/>
    <lineage>
        <taxon>Eukaryota</taxon>
        <taxon>Viridiplantae</taxon>
        <taxon>Streptophyta</taxon>
        <taxon>Embryophyta</taxon>
        <taxon>Tracheophyta</taxon>
        <taxon>Spermatophyta</taxon>
        <taxon>Magnoliopsida</taxon>
        <taxon>eudicotyledons</taxon>
        <taxon>Gunneridae</taxon>
        <taxon>Pentapetalae</taxon>
        <taxon>rosids</taxon>
        <taxon>fabids</taxon>
        <taxon>Rosales</taxon>
        <taxon>Moraceae</taxon>
        <taxon>Moreae</taxon>
        <taxon>Morus</taxon>
    </lineage>
</organism>
<protein>
    <submittedName>
        <fullName evidence="1">Uncharacterized protein</fullName>
    </submittedName>
</protein>
<dbReference type="AlphaFoldDB" id="W9R9P2"/>
<accession>W9R9P2</accession>
<keyword evidence="2" id="KW-1185">Reference proteome</keyword>
<gene>
    <name evidence="1" type="ORF">L484_021111</name>
</gene>
<reference evidence="2" key="1">
    <citation type="submission" date="2013-01" db="EMBL/GenBank/DDBJ databases">
        <title>Draft Genome Sequence of a Mulberry Tree, Morus notabilis C.K. Schneid.</title>
        <authorList>
            <person name="He N."/>
            <person name="Zhao S."/>
        </authorList>
    </citation>
    <scope>NUCLEOTIDE SEQUENCE</scope>
</reference>